<dbReference type="InterPro" id="IPR014036">
    <property type="entry name" value="DeoR-like_C"/>
</dbReference>
<dbReference type="Pfam" id="PF00455">
    <property type="entry name" value="DeoRC"/>
    <property type="match status" value="1"/>
</dbReference>
<dbReference type="Gene3D" id="1.10.10.10">
    <property type="entry name" value="Winged helix-like DNA-binding domain superfamily/Winged helix DNA-binding domain"/>
    <property type="match status" value="1"/>
</dbReference>
<dbReference type="PROSITE" id="PS51000">
    <property type="entry name" value="HTH_DEOR_2"/>
    <property type="match status" value="1"/>
</dbReference>
<feature type="domain" description="HTH deoR-type" evidence="7">
    <location>
        <begin position="3"/>
        <end position="58"/>
    </location>
</feature>
<keyword evidence="4" id="KW-0238">DNA-binding</keyword>
<keyword evidence="2" id="KW-0678">Repressor</keyword>
<dbReference type="InterPro" id="IPR036390">
    <property type="entry name" value="WH_DNA-bd_sf"/>
</dbReference>
<evidence type="ECO:0000313" key="8">
    <source>
        <dbReference type="EMBL" id="KRK70447.1"/>
    </source>
</evidence>
<evidence type="ECO:0000256" key="1">
    <source>
        <dbReference type="ARBA" id="ARBA00021390"/>
    </source>
</evidence>
<evidence type="ECO:0000256" key="5">
    <source>
        <dbReference type="ARBA" id="ARBA00023163"/>
    </source>
</evidence>
<accession>A0A0R1JGP5</accession>
<evidence type="ECO:0000313" key="9">
    <source>
        <dbReference type="Proteomes" id="UP000051804"/>
    </source>
</evidence>
<dbReference type="STRING" id="1291734.FD02_GL000513"/>
<dbReference type="PATRIC" id="fig|1291734.4.peg.527"/>
<evidence type="ECO:0000256" key="2">
    <source>
        <dbReference type="ARBA" id="ARBA00022491"/>
    </source>
</evidence>
<dbReference type="AlphaFoldDB" id="A0A0R1JGP5"/>
<dbReference type="Pfam" id="PF08220">
    <property type="entry name" value="HTH_DeoR"/>
    <property type="match status" value="1"/>
</dbReference>
<keyword evidence="3" id="KW-0805">Transcription regulation</keyword>
<dbReference type="Gene3D" id="3.40.50.1360">
    <property type="match status" value="1"/>
</dbReference>
<dbReference type="RefSeq" id="WP_056952060.1">
    <property type="nucleotide sequence ID" value="NZ_AZDJ01000032.1"/>
</dbReference>
<keyword evidence="5" id="KW-0804">Transcription</keyword>
<comment type="function">
    <text evidence="6">Repressor of the lactose catabolism operon. Galactose-6-phosphate is the inducer.</text>
</comment>
<dbReference type="Proteomes" id="UP000051804">
    <property type="component" value="Unassembled WGS sequence"/>
</dbReference>
<comment type="caution">
    <text evidence="8">The sequence shown here is derived from an EMBL/GenBank/DDBJ whole genome shotgun (WGS) entry which is preliminary data.</text>
</comment>
<organism evidence="8 9">
    <name type="scientific">Lacticaseibacillus nasuensis JCM 17158</name>
    <dbReference type="NCBI Taxonomy" id="1291734"/>
    <lineage>
        <taxon>Bacteria</taxon>
        <taxon>Bacillati</taxon>
        <taxon>Bacillota</taxon>
        <taxon>Bacilli</taxon>
        <taxon>Lactobacillales</taxon>
        <taxon>Lactobacillaceae</taxon>
        <taxon>Lacticaseibacillus</taxon>
    </lineage>
</organism>
<dbReference type="InterPro" id="IPR036388">
    <property type="entry name" value="WH-like_DNA-bd_sf"/>
</dbReference>
<proteinExistence type="predicted"/>
<dbReference type="InterPro" id="IPR037171">
    <property type="entry name" value="NagB/RpiA_transferase-like"/>
</dbReference>
<evidence type="ECO:0000259" key="7">
    <source>
        <dbReference type="PROSITE" id="PS51000"/>
    </source>
</evidence>
<evidence type="ECO:0000256" key="3">
    <source>
        <dbReference type="ARBA" id="ARBA00023015"/>
    </source>
</evidence>
<dbReference type="PANTHER" id="PTHR30363:SF4">
    <property type="entry name" value="GLYCEROL-3-PHOSPHATE REGULON REPRESSOR"/>
    <property type="match status" value="1"/>
</dbReference>
<evidence type="ECO:0000256" key="6">
    <source>
        <dbReference type="ARBA" id="ARBA00024937"/>
    </source>
</evidence>
<dbReference type="SMART" id="SM01134">
    <property type="entry name" value="DeoRC"/>
    <property type="match status" value="1"/>
</dbReference>
<dbReference type="InterPro" id="IPR018356">
    <property type="entry name" value="Tscrpt_reg_HTH_DeoR_CS"/>
</dbReference>
<dbReference type="InterPro" id="IPR050313">
    <property type="entry name" value="Carb_Metab_HTH_regulators"/>
</dbReference>
<dbReference type="GO" id="GO:0003677">
    <property type="term" value="F:DNA binding"/>
    <property type="evidence" value="ECO:0007669"/>
    <property type="project" value="UniProtKB-KW"/>
</dbReference>
<dbReference type="SMART" id="SM00420">
    <property type="entry name" value="HTH_DEOR"/>
    <property type="match status" value="1"/>
</dbReference>
<dbReference type="SUPFAM" id="SSF100950">
    <property type="entry name" value="NagB/RpiA/CoA transferase-like"/>
    <property type="match status" value="1"/>
</dbReference>
<name>A0A0R1JGP5_9LACO</name>
<dbReference type="OrthoDB" id="9798651at2"/>
<sequence length="256" mass="28473">MLKPQRLQTIQQLVAHRGSASVTELSTQLGCSEMTIRRDLAALAQAKKVVRVHGGAQTFAYRENNELSRNEKRNLHVREKKQVARAAASLVRAGDVVYIGPGTTNELIANYLPTLPDLRIITSSLPVFQSLQDRAAQLSLQLIGGVYRAKTGVFIGSLVYEMLQRLHTDKAIISVNSLAGPNMANANPDEGELMRVALTNADKKYAVLDHSKLDKRDFYTFYSLSDCDALITDPWISQKDLTEYSHYTRVITTPLN</sequence>
<dbReference type="InterPro" id="IPR001034">
    <property type="entry name" value="DeoR_HTH"/>
</dbReference>
<evidence type="ECO:0000256" key="4">
    <source>
        <dbReference type="ARBA" id="ARBA00023125"/>
    </source>
</evidence>
<dbReference type="PANTHER" id="PTHR30363">
    <property type="entry name" value="HTH-TYPE TRANSCRIPTIONAL REGULATOR SRLR-RELATED"/>
    <property type="match status" value="1"/>
</dbReference>
<dbReference type="SUPFAM" id="SSF46785">
    <property type="entry name" value="Winged helix' DNA-binding domain"/>
    <property type="match status" value="1"/>
</dbReference>
<protein>
    <recommendedName>
        <fullName evidence="1">Lactose phosphotransferase system repressor</fullName>
    </recommendedName>
</protein>
<keyword evidence="9" id="KW-1185">Reference proteome</keyword>
<gene>
    <name evidence="8" type="ORF">FD02_GL000513</name>
</gene>
<dbReference type="EMBL" id="AZDJ01000032">
    <property type="protein sequence ID" value="KRK70447.1"/>
    <property type="molecule type" value="Genomic_DNA"/>
</dbReference>
<reference evidence="8 9" key="1">
    <citation type="journal article" date="2015" name="Genome Announc.">
        <title>Expanding the biotechnology potential of lactobacilli through comparative genomics of 213 strains and associated genera.</title>
        <authorList>
            <person name="Sun Z."/>
            <person name="Harris H.M."/>
            <person name="McCann A."/>
            <person name="Guo C."/>
            <person name="Argimon S."/>
            <person name="Zhang W."/>
            <person name="Yang X."/>
            <person name="Jeffery I.B."/>
            <person name="Cooney J.C."/>
            <person name="Kagawa T.F."/>
            <person name="Liu W."/>
            <person name="Song Y."/>
            <person name="Salvetti E."/>
            <person name="Wrobel A."/>
            <person name="Rasinkangas P."/>
            <person name="Parkhill J."/>
            <person name="Rea M.C."/>
            <person name="O'Sullivan O."/>
            <person name="Ritari J."/>
            <person name="Douillard F.P."/>
            <person name="Paul Ross R."/>
            <person name="Yang R."/>
            <person name="Briner A.E."/>
            <person name="Felis G.E."/>
            <person name="de Vos W.M."/>
            <person name="Barrangou R."/>
            <person name="Klaenhammer T.R."/>
            <person name="Caufield P.W."/>
            <person name="Cui Y."/>
            <person name="Zhang H."/>
            <person name="O'Toole P.W."/>
        </authorList>
    </citation>
    <scope>NUCLEOTIDE SEQUENCE [LARGE SCALE GENOMIC DNA]</scope>
    <source>
        <strain evidence="8 9">JCM 17158</strain>
    </source>
</reference>
<dbReference type="GO" id="GO:0003700">
    <property type="term" value="F:DNA-binding transcription factor activity"/>
    <property type="evidence" value="ECO:0007669"/>
    <property type="project" value="InterPro"/>
</dbReference>
<dbReference type="PRINTS" id="PR00037">
    <property type="entry name" value="HTHLACR"/>
</dbReference>
<dbReference type="PROSITE" id="PS00894">
    <property type="entry name" value="HTH_DEOR_1"/>
    <property type="match status" value="1"/>
</dbReference>